<dbReference type="AlphaFoldDB" id="A0AA48H5Q9"/>
<reference evidence="2 3" key="1">
    <citation type="submission" date="2023-01" db="EMBL/GenBank/DDBJ databases">
        <title>Complete genome sequence of Roseicyclus marinus strain Dej080120_10.</title>
        <authorList>
            <person name="Ueki S."/>
            <person name="Maruyama F."/>
        </authorList>
    </citation>
    <scope>NUCLEOTIDE SEQUENCE [LARGE SCALE GENOMIC DNA]</scope>
    <source>
        <strain evidence="2 3">Dej080120_10</strain>
    </source>
</reference>
<feature type="compositionally biased region" description="Basic residues" evidence="1">
    <location>
        <begin position="52"/>
        <end position="61"/>
    </location>
</feature>
<gene>
    <name evidence="2" type="ORF">MACH21_21590</name>
</gene>
<evidence type="ECO:0000313" key="3">
    <source>
        <dbReference type="Proteomes" id="UP001337723"/>
    </source>
</evidence>
<evidence type="ECO:0000256" key="1">
    <source>
        <dbReference type="SAM" id="MobiDB-lite"/>
    </source>
</evidence>
<proteinExistence type="predicted"/>
<protein>
    <submittedName>
        <fullName evidence="2">Uncharacterized protein</fullName>
    </submittedName>
</protein>
<evidence type="ECO:0000313" key="2">
    <source>
        <dbReference type="EMBL" id="BDW85982.1"/>
    </source>
</evidence>
<dbReference type="Proteomes" id="UP001337723">
    <property type="component" value="Chromosome"/>
</dbReference>
<feature type="region of interest" description="Disordered" evidence="1">
    <location>
        <begin position="45"/>
        <end position="81"/>
    </location>
</feature>
<sequence length="107" mass="11884">MPHSTKIATCSYCGMRQALRLTARGGHELACGSCGAPLHEMKWLKAPDPAHPKKPSPRARAPHGAPLPPMGQDRLPPRPVKRKKSLWKRALGEVWDMVEDVVEEIFD</sequence>
<keyword evidence="3" id="KW-1185">Reference proteome</keyword>
<dbReference type="RefSeq" id="WP_338271857.1">
    <property type="nucleotide sequence ID" value="NZ_AP027266.1"/>
</dbReference>
<accession>A0AA48H5Q9</accession>
<dbReference type="KEGG" id="rmai:MACH21_21590"/>
<name>A0AA48H5Q9_9RHOB</name>
<organism evidence="2 3">
    <name type="scientific">Roseicyclus marinus</name>
    <dbReference type="NCBI Taxonomy" id="2161673"/>
    <lineage>
        <taxon>Bacteria</taxon>
        <taxon>Pseudomonadati</taxon>
        <taxon>Pseudomonadota</taxon>
        <taxon>Alphaproteobacteria</taxon>
        <taxon>Rhodobacterales</taxon>
        <taxon>Roseobacteraceae</taxon>
        <taxon>Roseicyclus</taxon>
    </lineage>
</organism>
<dbReference type="EMBL" id="AP027266">
    <property type="protein sequence ID" value="BDW85982.1"/>
    <property type="molecule type" value="Genomic_DNA"/>
</dbReference>